<evidence type="ECO:0000256" key="3">
    <source>
        <dbReference type="ARBA" id="ARBA00022576"/>
    </source>
</evidence>
<evidence type="ECO:0000256" key="6">
    <source>
        <dbReference type="RuleBase" id="RU000481"/>
    </source>
</evidence>
<dbReference type="InterPro" id="IPR050596">
    <property type="entry name" value="AspAT/PAT-like"/>
</dbReference>
<dbReference type="GO" id="GO:0006520">
    <property type="term" value="P:amino acid metabolic process"/>
    <property type="evidence" value="ECO:0007669"/>
    <property type="project" value="InterPro"/>
</dbReference>
<dbReference type="InterPro" id="IPR015422">
    <property type="entry name" value="PyrdxlP-dep_Trfase_small"/>
</dbReference>
<dbReference type="FunFam" id="3.40.640.10:FF:000033">
    <property type="entry name" value="Aspartate aminotransferase"/>
    <property type="match status" value="1"/>
</dbReference>
<comment type="similarity">
    <text evidence="2 6">Belongs to the class-I pyridoxal-phosphate-dependent aminotransferase family.</text>
</comment>
<dbReference type="Gene3D" id="3.40.640.10">
    <property type="entry name" value="Type I PLP-dependent aspartate aminotransferase-like (Major domain)"/>
    <property type="match status" value="1"/>
</dbReference>
<keyword evidence="4 6" id="KW-0808">Transferase</keyword>
<protein>
    <recommendedName>
        <fullName evidence="6">Aminotransferase</fullName>
        <ecNumber evidence="6">2.6.1.-</ecNumber>
    </recommendedName>
</protein>
<dbReference type="PROSITE" id="PS00105">
    <property type="entry name" value="AA_TRANSFER_CLASS_1"/>
    <property type="match status" value="1"/>
</dbReference>
<dbReference type="GO" id="GO:0008483">
    <property type="term" value="F:transaminase activity"/>
    <property type="evidence" value="ECO:0007669"/>
    <property type="project" value="UniProtKB-KW"/>
</dbReference>
<dbReference type="PANTHER" id="PTHR46383:SF1">
    <property type="entry name" value="ASPARTATE AMINOTRANSFERASE"/>
    <property type="match status" value="1"/>
</dbReference>
<dbReference type="CDD" id="cd00609">
    <property type="entry name" value="AAT_like"/>
    <property type="match status" value="1"/>
</dbReference>
<evidence type="ECO:0000313" key="8">
    <source>
        <dbReference type="EMBL" id="HGH61292.1"/>
    </source>
</evidence>
<evidence type="ECO:0000256" key="1">
    <source>
        <dbReference type="ARBA" id="ARBA00001933"/>
    </source>
</evidence>
<dbReference type="GO" id="GO:0030170">
    <property type="term" value="F:pyridoxal phosphate binding"/>
    <property type="evidence" value="ECO:0007669"/>
    <property type="project" value="InterPro"/>
</dbReference>
<dbReference type="InterPro" id="IPR015424">
    <property type="entry name" value="PyrdxlP-dep_Trfase"/>
</dbReference>
<feature type="domain" description="Aminotransferase class I/classII large" evidence="7">
    <location>
        <begin position="33"/>
        <end position="387"/>
    </location>
</feature>
<comment type="cofactor">
    <cofactor evidence="1 6">
        <name>pyridoxal 5'-phosphate</name>
        <dbReference type="ChEBI" id="CHEBI:597326"/>
    </cofactor>
</comment>
<dbReference type="Pfam" id="PF00155">
    <property type="entry name" value="Aminotran_1_2"/>
    <property type="match status" value="1"/>
</dbReference>
<dbReference type="SUPFAM" id="SSF53383">
    <property type="entry name" value="PLP-dependent transferases"/>
    <property type="match status" value="1"/>
</dbReference>
<dbReference type="EMBL" id="DTGT01000260">
    <property type="protein sequence ID" value="HGH61292.1"/>
    <property type="molecule type" value="Genomic_DNA"/>
</dbReference>
<gene>
    <name evidence="8" type="ORF">ENV54_08350</name>
</gene>
<organism evidence="8">
    <name type="scientific">Desulfomonile tiedjei</name>
    <dbReference type="NCBI Taxonomy" id="2358"/>
    <lineage>
        <taxon>Bacteria</taxon>
        <taxon>Pseudomonadati</taxon>
        <taxon>Thermodesulfobacteriota</taxon>
        <taxon>Desulfomonilia</taxon>
        <taxon>Desulfomonilales</taxon>
        <taxon>Desulfomonilaceae</taxon>
        <taxon>Desulfomonile</taxon>
    </lineage>
</organism>
<comment type="caution">
    <text evidence="8">The sequence shown here is derived from an EMBL/GenBank/DDBJ whole genome shotgun (WGS) entry which is preliminary data.</text>
</comment>
<keyword evidence="3 6" id="KW-0032">Aminotransferase</keyword>
<dbReference type="InterPro" id="IPR015421">
    <property type="entry name" value="PyrdxlP-dep_Trfase_major"/>
</dbReference>
<evidence type="ECO:0000256" key="2">
    <source>
        <dbReference type="ARBA" id="ARBA00007441"/>
    </source>
</evidence>
<accession>A0A7C4EUG0</accession>
<evidence type="ECO:0000256" key="4">
    <source>
        <dbReference type="ARBA" id="ARBA00022679"/>
    </source>
</evidence>
<evidence type="ECO:0000256" key="5">
    <source>
        <dbReference type="ARBA" id="ARBA00022898"/>
    </source>
</evidence>
<reference evidence="8" key="1">
    <citation type="journal article" date="2020" name="mSystems">
        <title>Genome- and Community-Level Interaction Insights into Carbon Utilization and Element Cycling Functions of Hydrothermarchaeota in Hydrothermal Sediment.</title>
        <authorList>
            <person name="Zhou Z."/>
            <person name="Liu Y."/>
            <person name="Xu W."/>
            <person name="Pan J."/>
            <person name="Luo Z.H."/>
            <person name="Li M."/>
        </authorList>
    </citation>
    <scope>NUCLEOTIDE SEQUENCE [LARGE SCALE GENOMIC DNA]</scope>
    <source>
        <strain evidence="8">SpSt-769</strain>
    </source>
</reference>
<dbReference type="InterPro" id="IPR004838">
    <property type="entry name" value="NHTrfase_class1_PyrdxlP-BS"/>
</dbReference>
<sequence length="395" mass="43062">MKTWLSQRVLQLKPSATLAISAKEKELKAQGIDVIGFGAGEPDFPTPVHIREAAKRSLDRGETFYTPVGGTVELKKAIAFRIAQDYGLEYEPSELLVSCGAKHSLYNIFQAILDPGDEVLVFAPYWVSYPEMISLCGGVPVVVQTQETEAFVPNIEAVRSLVTPRTKAMIVNSPSNPSGTVYPPSTLSELADLAVQHDLMVISDEIYDKLLYDNLTFAPFPTFKGMKERCILVNGVSKTYAMTGFRIGYMAAANKSIIKAATDLQSQSTSNPSNPAQAAAVEALQGPQDEVAAMRSIFEKRRNLMVSLIDEIEGISVTKPRGAFYAFVNVAALFGKNGINDSNDMAAYLLEKHHVACVPGGAFGSSNHIRLSFATSEKNIVEGMRRIKEACRELL</sequence>
<dbReference type="InterPro" id="IPR004839">
    <property type="entry name" value="Aminotransferase_I/II_large"/>
</dbReference>
<dbReference type="EC" id="2.6.1.-" evidence="6"/>
<name>A0A7C4EUG0_9BACT</name>
<proteinExistence type="inferred from homology"/>
<evidence type="ECO:0000259" key="7">
    <source>
        <dbReference type="Pfam" id="PF00155"/>
    </source>
</evidence>
<keyword evidence="5" id="KW-0663">Pyridoxal phosphate</keyword>
<dbReference type="Gene3D" id="3.90.1150.10">
    <property type="entry name" value="Aspartate Aminotransferase, domain 1"/>
    <property type="match status" value="1"/>
</dbReference>
<dbReference type="AlphaFoldDB" id="A0A7C4EUG0"/>
<dbReference type="PANTHER" id="PTHR46383">
    <property type="entry name" value="ASPARTATE AMINOTRANSFERASE"/>
    <property type="match status" value="1"/>
</dbReference>